<evidence type="ECO:0000313" key="9">
    <source>
        <dbReference type="Proteomes" id="UP000316759"/>
    </source>
</evidence>
<evidence type="ECO:0000256" key="1">
    <source>
        <dbReference type="ARBA" id="ARBA00004123"/>
    </source>
</evidence>
<comment type="caution">
    <text evidence="8">The sequence shown here is derived from an EMBL/GenBank/DDBJ whole genome shotgun (WGS) entry which is preliminary data.</text>
</comment>
<dbReference type="FunFam" id="1.10.1580.10:FF:000002">
    <property type="entry name" value="Guanine nucleotide-binding protein-like 3 (nucleolar)-like"/>
    <property type="match status" value="1"/>
</dbReference>
<dbReference type="OrthoDB" id="444945at2759"/>
<dbReference type="PROSITE" id="PS51721">
    <property type="entry name" value="G_CP"/>
    <property type="match status" value="1"/>
</dbReference>
<evidence type="ECO:0000256" key="2">
    <source>
        <dbReference type="ARBA" id="ARBA00022741"/>
    </source>
</evidence>
<protein>
    <submittedName>
        <fullName evidence="8">Guanine nucleotide-binding protein 3 protein</fullName>
    </submittedName>
</protein>
<dbReference type="PRINTS" id="PR00326">
    <property type="entry name" value="GTP1OBG"/>
</dbReference>
<feature type="region of interest" description="Disordered" evidence="6">
    <location>
        <begin position="396"/>
        <end position="422"/>
    </location>
</feature>
<dbReference type="InterPro" id="IPR006073">
    <property type="entry name" value="GTP-bd"/>
</dbReference>
<dbReference type="SUPFAM" id="SSF52540">
    <property type="entry name" value="P-loop containing nucleoside triphosphate hydrolases"/>
    <property type="match status" value="1"/>
</dbReference>
<dbReference type="Pfam" id="PF08701">
    <property type="entry name" value="GN3L_Grn1"/>
    <property type="match status" value="1"/>
</dbReference>
<comment type="subcellular location">
    <subcellularLocation>
        <location evidence="1">Nucleus</location>
    </subcellularLocation>
</comment>
<keyword evidence="2" id="KW-0547">Nucleotide-binding</keyword>
<organism evidence="8 9">
    <name type="scientific">Fasciola gigantica</name>
    <name type="common">Giant liver fluke</name>
    <dbReference type="NCBI Taxonomy" id="46835"/>
    <lineage>
        <taxon>Eukaryota</taxon>
        <taxon>Metazoa</taxon>
        <taxon>Spiralia</taxon>
        <taxon>Lophotrochozoa</taxon>
        <taxon>Platyhelminthes</taxon>
        <taxon>Trematoda</taxon>
        <taxon>Digenea</taxon>
        <taxon>Plagiorchiida</taxon>
        <taxon>Echinostomata</taxon>
        <taxon>Echinostomatoidea</taxon>
        <taxon>Fasciolidae</taxon>
        <taxon>Fasciola</taxon>
    </lineage>
</organism>
<dbReference type="Gene3D" id="1.10.1580.10">
    <property type="match status" value="1"/>
</dbReference>
<evidence type="ECO:0000256" key="4">
    <source>
        <dbReference type="ARBA" id="ARBA00023134"/>
    </source>
</evidence>
<keyword evidence="4" id="KW-0342">GTP-binding</keyword>
<keyword evidence="3" id="KW-0175">Coiled coil</keyword>
<dbReference type="Proteomes" id="UP000316759">
    <property type="component" value="Unassembled WGS sequence"/>
</dbReference>
<evidence type="ECO:0000256" key="3">
    <source>
        <dbReference type="ARBA" id="ARBA00023054"/>
    </source>
</evidence>
<dbReference type="EMBL" id="SUNJ01009413">
    <property type="protein sequence ID" value="TPP60450.1"/>
    <property type="molecule type" value="Genomic_DNA"/>
</dbReference>
<name>A0A504YRQ1_FASGI</name>
<dbReference type="PANTHER" id="PTHR11089">
    <property type="entry name" value="GTP-BINDING PROTEIN-RELATED"/>
    <property type="match status" value="1"/>
</dbReference>
<feature type="compositionally biased region" description="Acidic residues" evidence="6">
    <location>
        <begin position="408"/>
        <end position="422"/>
    </location>
</feature>
<gene>
    <name evidence="8" type="ORF">FGIG_11233</name>
</gene>
<dbReference type="Pfam" id="PF01926">
    <property type="entry name" value="MMR_HSR1"/>
    <property type="match status" value="1"/>
</dbReference>
<dbReference type="InterPro" id="IPR050755">
    <property type="entry name" value="TRAFAC_YlqF/YawG_RiboMat"/>
</dbReference>
<dbReference type="PANTHER" id="PTHR11089:SF30">
    <property type="entry name" value="GUANINE NUCLEOTIDE-BINDING PROTEIN-LIKE 3 HOMOLOG"/>
    <property type="match status" value="1"/>
</dbReference>
<dbReference type="GO" id="GO:0005525">
    <property type="term" value="F:GTP binding"/>
    <property type="evidence" value="ECO:0007669"/>
    <property type="project" value="UniProtKB-KW"/>
</dbReference>
<accession>A0A504YRQ1</accession>
<dbReference type="InterPro" id="IPR023179">
    <property type="entry name" value="GTP-bd_ortho_bundle_sf"/>
</dbReference>
<proteinExistence type="predicted"/>
<evidence type="ECO:0000256" key="6">
    <source>
        <dbReference type="SAM" id="MobiDB-lite"/>
    </source>
</evidence>
<feature type="domain" description="CP-type G" evidence="7">
    <location>
        <begin position="101"/>
        <end position="295"/>
    </location>
</feature>
<dbReference type="InterPro" id="IPR030378">
    <property type="entry name" value="G_CP_dom"/>
</dbReference>
<dbReference type="AlphaFoldDB" id="A0A504YRQ1"/>
<evidence type="ECO:0000259" key="7">
    <source>
        <dbReference type="PROSITE" id="PS51721"/>
    </source>
</evidence>
<dbReference type="STRING" id="46835.A0A504YRQ1"/>
<keyword evidence="5" id="KW-0539">Nucleus</keyword>
<reference evidence="8 9" key="1">
    <citation type="submission" date="2019-04" db="EMBL/GenBank/DDBJ databases">
        <title>Annotation for the trematode Fasciola gigantica.</title>
        <authorList>
            <person name="Choi Y.-J."/>
        </authorList>
    </citation>
    <scope>NUCLEOTIDE SEQUENCE [LARGE SCALE GENOMIC DNA]</scope>
    <source>
        <strain evidence="8">Uganda_cow_1</strain>
    </source>
</reference>
<dbReference type="GO" id="GO:0005730">
    <property type="term" value="C:nucleolus"/>
    <property type="evidence" value="ECO:0007669"/>
    <property type="project" value="TreeGrafter"/>
</dbReference>
<evidence type="ECO:0000313" key="8">
    <source>
        <dbReference type="EMBL" id="TPP60450.1"/>
    </source>
</evidence>
<sequence>MAKNRIKAKSKRVTCHKRYKILRKVREHHRKVRKEAKKNINQHKRKDPGIPNSFPFKEEVFKHVEEFKKQTNEVRKYNLIHGSKPTDAAKVTNAPVSPAFHREADKVIMEADVILEVLDARDPLGTRCMETEQKVLAAKKRLVLILNKIDLIPKANLQSWLCYLRQFFPVLPFKANTQQQNKHLSRGKWIENVNEDISIKGKKFTKAFGVDDLLSLLANYSRNGSHKATSEKNSAGCLTVGVIGLPNTGKSAIINTLKRQKVCASGNVPGMTRQCQRIRIDKDLFLIDSPGIVVSKSTDPSELVLRNCIRPEQLPDPVPAVEAILSRCPKQQLMSKYDIDDYSNTTEFLVHLAHRLGRLKKGGVPNTTMAARSLINDWITGKIVYFTELPGITEGLPTVSHDDQQIASDEDIPSDSDQSMDE</sequence>
<dbReference type="InterPro" id="IPR027417">
    <property type="entry name" value="P-loop_NTPase"/>
</dbReference>
<keyword evidence="9" id="KW-1185">Reference proteome</keyword>
<dbReference type="Gene3D" id="3.40.50.300">
    <property type="entry name" value="P-loop containing nucleotide triphosphate hydrolases"/>
    <property type="match status" value="1"/>
</dbReference>
<evidence type="ECO:0000256" key="5">
    <source>
        <dbReference type="ARBA" id="ARBA00023242"/>
    </source>
</evidence>
<dbReference type="CDD" id="cd04178">
    <property type="entry name" value="Nucleostemin_like"/>
    <property type="match status" value="1"/>
</dbReference>
<dbReference type="InterPro" id="IPR014813">
    <property type="entry name" value="Gnl3_N_dom"/>
</dbReference>